<feature type="transmembrane region" description="Helical" evidence="2">
    <location>
        <begin position="44"/>
        <end position="63"/>
    </location>
</feature>
<keyword evidence="2" id="KW-0812">Transmembrane</keyword>
<feature type="region of interest" description="Disordered" evidence="1">
    <location>
        <begin position="269"/>
        <end position="324"/>
    </location>
</feature>
<name>A0A2S4VP83_9BASI</name>
<keyword evidence="4" id="KW-1185">Reference proteome</keyword>
<feature type="compositionally biased region" description="Basic and acidic residues" evidence="1">
    <location>
        <begin position="307"/>
        <end position="324"/>
    </location>
</feature>
<feature type="region of interest" description="Disordered" evidence="1">
    <location>
        <begin position="372"/>
        <end position="392"/>
    </location>
</feature>
<keyword evidence="2" id="KW-1133">Transmembrane helix</keyword>
<reference evidence="3" key="1">
    <citation type="submission" date="2017-12" db="EMBL/GenBank/DDBJ databases">
        <title>Gene loss provides genomic basis for host adaptation in cereal stripe rust fungi.</title>
        <authorList>
            <person name="Xia C."/>
        </authorList>
    </citation>
    <scope>NUCLEOTIDE SEQUENCE [LARGE SCALE GENOMIC DNA]</scope>
    <source>
        <strain evidence="3">93-210</strain>
    </source>
</reference>
<dbReference type="VEuPathDB" id="FungiDB:PSHT_08688"/>
<keyword evidence="2" id="KW-0472">Membrane</keyword>
<evidence type="ECO:0000313" key="4">
    <source>
        <dbReference type="Proteomes" id="UP000239156"/>
    </source>
</evidence>
<evidence type="ECO:0000313" key="3">
    <source>
        <dbReference type="EMBL" id="POW11238.1"/>
    </source>
</evidence>
<dbReference type="AlphaFoldDB" id="A0A2S4VP83"/>
<feature type="compositionally biased region" description="Polar residues" evidence="1">
    <location>
        <begin position="269"/>
        <end position="280"/>
    </location>
</feature>
<evidence type="ECO:0000256" key="2">
    <source>
        <dbReference type="SAM" id="Phobius"/>
    </source>
</evidence>
<proteinExistence type="predicted"/>
<gene>
    <name evidence="3" type="ORF">PSTT_05455</name>
</gene>
<feature type="compositionally biased region" description="Basic residues" evidence="1">
    <location>
        <begin position="288"/>
        <end position="306"/>
    </location>
</feature>
<dbReference type="EMBL" id="PKSL01000040">
    <property type="protein sequence ID" value="POW11238.1"/>
    <property type="molecule type" value="Genomic_DNA"/>
</dbReference>
<organism evidence="3 4">
    <name type="scientific">Puccinia striiformis</name>
    <dbReference type="NCBI Taxonomy" id="27350"/>
    <lineage>
        <taxon>Eukaryota</taxon>
        <taxon>Fungi</taxon>
        <taxon>Dikarya</taxon>
        <taxon>Basidiomycota</taxon>
        <taxon>Pucciniomycotina</taxon>
        <taxon>Pucciniomycetes</taxon>
        <taxon>Pucciniales</taxon>
        <taxon>Pucciniaceae</taxon>
        <taxon>Puccinia</taxon>
    </lineage>
</organism>
<evidence type="ECO:0000256" key="1">
    <source>
        <dbReference type="SAM" id="MobiDB-lite"/>
    </source>
</evidence>
<sequence>GRSVQSQFWSTPQDSSIYDTCESEPRKAAIRKLSIMTHLRLNRGLWRIVFFHLYLANVILAAFKEEVIDPSIFAGLEDIPDGELDPKRRRLLSDHYSRSMSSNPESSQSSYDIFDTPLSSHSSDMMYDHDVGRPKSAFTHNPRVGNDFEDIKGSLKVVQERPNALQALRQSLAPLKIPMPYVQSEKGTQHSALEAEVEEQLPEVRLELVTPTLTENQARMAVNPEQKLESLLFHYSPLSTSKRPRTAKIENLANPVDYKAGIDIAPITSQDAGQSVTKQKTPGEKNVPRKPRKKPIGRSKTNRAKAMKFEEGSESADRSTAHDLRARIEGKRKAIKNLYDKDQTKALGQAARRKIGEVEMEIAYGLGSRELATEENSEGHNNTNQKPGKPSAKIKARRLVGKIKLIGAALDRLHNLFALKKLDEKFWEIIRMALIRSFSNGYNLIFTDTIDHPPLLGRTRITFPIELNPNKHFNQPQKILQGVLSNGVVLEKDEAAFVARELMALWYQSKTAINGLPTISFEELALEAAKALSTPIKEEIN</sequence>
<dbReference type="VEuPathDB" id="FungiDB:PSTT_05455"/>
<feature type="non-terminal residue" evidence="3">
    <location>
        <position position="1"/>
    </location>
</feature>
<dbReference type="Proteomes" id="UP000239156">
    <property type="component" value="Unassembled WGS sequence"/>
</dbReference>
<accession>A0A2S4VP83</accession>
<protein>
    <submittedName>
        <fullName evidence="3">Uncharacterized protein</fullName>
    </submittedName>
</protein>
<comment type="caution">
    <text evidence="3">The sequence shown here is derived from an EMBL/GenBank/DDBJ whole genome shotgun (WGS) entry which is preliminary data.</text>
</comment>